<dbReference type="PANTHER" id="PTHR12968">
    <property type="entry name" value="B9 DOMAIN-CONTAINING"/>
    <property type="match status" value="1"/>
</dbReference>
<reference evidence="11" key="1">
    <citation type="submission" date="2020-05" db="UniProtKB">
        <authorList>
            <consortium name="EnsemblMetazoa"/>
        </authorList>
    </citation>
    <scope>IDENTIFICATION</scope>
    <source>
        <strain evidence="11">Yale</strain>
    </source>
</reference>
<dbReference type="AlphaFoldDB" id="A0A1B0FPA2"/>
<dbReference type="STRING" id="37546.A0A1B0FPA2"/>
<evidence type="ECO:0000256" key="7">
    <source>
        <dbReference type="ARBA" id="ARBA00039272"/>
    </source>
</evidence>
<dbReference type="Pfam" id="PF07162">
    <property type="entry name" value="B9-C2"/>
    <property type="match status" value="1"/>
</dbReference>
<protein>
    <recommendedName>
        <fullName evidence="7">B9 domain-containing protein 2</fullName>
    </recommendedName>
</protein>
<proteinExistence type="inferred from homology"/>
<evidence type="ECO:0000313" key="11">
    <source>
        <dbReference type="EnsemblMetazoa" id="GMOY005734-PA"/>
    </source>
</evidence>
<sequence>MAEVYIIGQILKAIDFKEPHIYCKWSLQSGSAWRVIEGDPLGQTVVGNNSLENSSDFCHPLDLHLGAASVQGWPKLHVELHAVNVLNNSWPVGYGFVHIPARPGYHRLEIRTWKIAPTSWYDSIREKFGGGGLALSKEDLIYTGIERYKLKTISSGIVIVDINLILYNFAKFVLSNTATTSTTTALTTTESAFNAHDTTEDSENLLINTATSTFLLSTVTENVWPEFPPKKATDKHAATSTTPTTTTQSQSTDVDENKSDTRDLAKEESSEKHSSAYCFCDLRLDECDINCCCDPNCHPMVFKSFVCSQDPLFENTYKGRYEDFALHQGLPACEQENSWLCVFWSNARTHKERETVKAMYYDTSQYYTWPNILEEKSGEEAHDYFKYGDPLQIININTRYVGNFDLPSKNFESPYCQHQEPLRHLVPFKRSCIMAQYEELIELQESLINFNQSTKFLSKPEANNNLKNFTTDAAEIRIVVCNVTLDACVPNTEQKREKGNLRHVLLSKINIKILHNFTHILGSVIEMWYKNASFDENDSPTTDLWLNIKVDFYNRSMKEVLYNGFKKKKKIISGPLGYLTDQPVIVAKYVPYTVSLPLAPDNRILNYFHESAATVPNTLAILRRHNGWCHRDKKPQSLLHFGINLMISCKMRLSDDILRYKEPGKMNFSSLCVHLKEQAQYQLIGSDLNQEEDLDNYFVSVLGKPRNQSNNWLPLQLYNFDFNPAVGQYNEQTNSFICHNIQLSLSYEFYMATEHIDGIPYQNTIKRASIAMGQRHDLEFSLDENIEVPLVTTIRFYDTNALAASKGSNIKN</sequence>
<feature type="compositionally biased region" description="Low complexity" evidence="8">
    <location>
        <begin position="239"/>
        <end position="252"/>
    </location>
</feature>
<evidence type="ECO:0000256" key="3">
    <source>
        <dbReference type="ARBA" id="ARBA00022794"/>
    </source>
</evidence>
<evidence type="ECO:0000256" key="2">
    <source>
        <dbReference type="ARBA" id="ARBA00022490"/>
    </source>
</evidence>
<dbReference type="GO" id="GO:0036038">
    <property type="term" value="C:MKS complex"/>
    <property type="evidence" value="ECO:0007669"/>
    <property type="project" value="TreeGrafter"/>
</dbReference>
<keyword evidence="5" id="KW-0966">Cell projection</keyword>
<dbReference type="Pfam" id="PF25752">
    <property type="entry name" value="DUF1619_N"/>
    <property type="match status" value="1"/>
</dbReference>
<feature type="domain" description="Tectonic-1-3 N-terminal" evidence="10">
    <location>
        <begin position="274"/>
        <end position="351"/>
    </location>
</feature>
<dbReference type="GO" id="GO:0060271">
    <property type="term" value="P:cilium assembly"/>
    <property type="evidence" value="ECO:0007669"/>
    <property type="project" value="TreeGrafter"/>
</dbReference>
<dbReference type="InterPro" id="IPR057724">
    <property type="entry name" value="TCTN1-3_N"/>
</dbReference>
<dbReference type="PhylomeDB" id="A0A1B0FPA2"/>
<keyword evidence="3" id="KW-0970">Cilium biogenesis/degradation</keyword>
<keyword evidence="4" id="KW-0206">Cytoskeleton</keyword>
<evidence type="ECO:0000256" key="8">
    <source>
        <dbReference type="SAM" id="MobiDB-lite"/>
    </source>
</evidence>
<comment type="similarity">
    <text evidence="6">Belongs to the B9D family.</text>
</comment>
<dbReference type="EMBL" id="CCAG010016983">
    <property type="status" value="NOT_ANNOTATED_CDS"/>
    <property type="molecule type" value="Genomic_DNA"/>
</dbReference>
<organism evidence="11 12">
    <name type="scientific">Glossina morsitans morsitans</name>
    <name type="common">Savannah tsetse fly</name>
    <dbReference type="NCBI Taxonomy" id="37546"/>
    <lineage>
        <taxon>Eukaryota</taxon>
        <taxon>Metazoa</taxon>
        <taxon>Ecdysozoa</taxon>
        <taxon>Arthropoda</taxon>
        <taxon>Hexapoda</taxon>
        <taxon>Insecta</taxon>
        <taxon>Pterygota</taxon>
        <taxon>Neoptera</taxon>
        <taxon>Endopterygota</taxon>
        <taxon>Diptera</taxon>
        <taxon>Brachycera</taxon>
        <taxon>Muscomorpha</taxon>
        <taxon>Hippoboscoidea</taxon>
        <taxon>Glossinidae</taxon>
        <taxon>Glossina</taxon>
    </lineage>
</organism>
<dbReference type="VEuPathDB" id="VectorBase:GMOY005734"/>
<evidence type="ECO:0000313" key="12">
    <source>
        <dbReference type="Proteomes" id="UP000092444"/>
    </source>
</evidence>
<evidence type="ECO:0000259" key="9">
    <source>
        <dbReference type="Pfam" id="PF07773"/>
    </source>
</evidence>
<comment type="subcellular location">
    <subcellularLocation>
        <location evidence="1">Cytoplasm</location>
        <location evidence="1">Cytoskeleton</location>
        <location evidence="1">Cilium basal body</location>
    </subcellularLocation>
</comment>
<feature type="region of interest" description="Disordered" evidence="8">
    <location>
        <begin position="227"/>
        <end position="268"/>
    </location>
</feature>
<keyword evidence="2" id="KW-0963">Cytoplasm</keyword>
<dbReference type="InterPro" id="IPR010796">
    <property type="entry name" value="C2_B9-type_dom"/>
</dbReference>
<dbReference type="InterPro" id="IPR011677">
    <property type="entry name" value="TCTN1-3_dom"/>
</dbReference>
<accession>A0A1B0FPA2</accession>
<dbReference type="Pfam" id="PF07773">
    <property type="entry name" value="TCTN_DUF1619"/>
    <property type="match status" value="1"/>
</dbReference>
<evidence type="ECO:0000256" key="1">
    <source>
        <dbReference type="ARBA" id="ARBA00004120"/>
    </source>
</evidence>
<evidence type="ECO:0000259" key="10">
    <source>
        <dbReference type="Pfam" id="PF25752"/>
    </source>
</evidence>
<dbReference type="PROSITE" id="PS51381">
    <property type="entry name" value="C2_B9"/>
    <property type="match status" value="1"/>
</dbReference>
<dbReference type="Proteomes" id="UP000092444">
    <property type="component" value="Unassembled WGS sequence"/>
</dbReference>
<feature type="compositionally biased region" description="Basic and acidic residues" evidence="8">
    <location>
        <begin position="228"/>
        <end position="237"/>
    </location>
</feature>
<keyword evidence="12" id="KW-1185">Reference proteome</keyword>
<dbReference type="PANTHER" id="PTHR12968:SF2">
    <property type="entry name" value="B9 DOMAIN-CONTAINING PROTEIN 2"/>
    <property type="match status" value="1"/>
</dbReference>
<feature type="compositionally biased region" description="Basic and acidic residues" evidence="8">
    <location>
        <begin position="255"/>
        <end position="268"/>
    </location>
</feature>
<evidence type="ECO:0000256" key="6">
    <source>
        <dbReference type="ARBA" id="ARBA00038411"/>
    </source>
</evidence>
<feature type="domain" description="Tectonic-1-3" evidence="9">
    <location>
        <begin position="385"/>
        <end position="553"/>
    </location>
</feature>
<dbReference type="EnsemblMetazoa" id="GMOY005734-RA">
    <property type="protein sequence ID" value="GMOY005734-PA"/>
    <property type="gene ID" value="GMOY005734"/>
</dbReference>
<evidence type="ECO:0000256" key="5">
    <source>
        <dbReference type="ARBA" id="ARBA00023273"/>
    </source>
</evidence>
<evidence type="ECO:0000256" key="4">
    <source>
        <dbReference type="ARBA" id="ARBA00023212"/>
    </source>
</evidence>
<name>A0A1B0FPA2_GLOMM</name>